<protein>
    <submittedName>
        <fullName evidence="2">Uncharacterized protein</fullName>
    </submittedName>
</protein>
<accession>A0AAX4IBA5</accession>
<dbReference type="RefSeq" id="XP_062777504.1">
    <property type="nucleotide sequence ID" value="XM_062921453.1"/>
</dbReference>
<evidence type="ECO:0000313" key="3">
    <source>
        <dbReference type="Proteomes" id="UP001322277"/>
    </source>
</evidence>
<sequence>MHDFEESADDSRAELGPGWVQPVFLPHRRGPKIETSNRARSPGYSSKHVFIFAHQTQNYIICFIDAHLSQAVSSKAEQTATSSRAPHQLLRLGVRRRRRRPSEPKQPSRDLWIGRIREMPKISIPG</sequence>
<feature type="compositionally biased region" description="Polar residues" evidence="1">
    <location>
        <begin position="73"/>
        <end position="85"/>
    </location>
</feature>
<feature type="region of interest" description="Disordered" evidence="1">
    <location>
        <begin position="1"/>
        <end position="42"/>
    </location>
</feature>
<proteinExistence type="predicted"/>
<evidence type="ECO:0000256" key="1">
    <source>
        <dbReference type="SAM" id="MobiDB-lite"/>
    </source>
</evidence>
<feature type="region of interest" description="Disordered" evidence="1">
    <location>
        <begin position="73"/>
        <end position="112"/>
    </location>
</feature>
<dbReference type="Proteomes" id="UP001322277">
    <property type="component" value="Chromosome 3"/>
</dbReference>
<dbReference type="GeneID" id="87941797"/>
<feature type="compositionally biased region" description="Basic and acidic residues" evidence="1">
    <location>
        <begin position="1"/>
        <end position="13"/>
    </location>
</feature>
<keyword evidence="3" id="KW-1185">Reference proteome</keyword>
<evidence type="ECO:0000313" key="2">
    <source>
        <dbReference type="EMBL" id="WQF80280.1"/>
    </source>
</evidence>
<dbReference type="EMBL" id="CP137307">
    <property type="protein sequence ID" value="WQF80280.1"/>
    <property type="molecule type" value="Genomic_DNA"/>
</dbReference>
<gene>
    <name evidence="2" type="ORF">CDEST_05294</name>
</gene>
<dbReference type="AlphaFoldDB" id="A0AAX4IBA5"/>
<organism evidence="2 3">
    <name type="scientific">Colletotrichum destructivum</name>
    <dbReference type="NCBI Taxonomy" id="34406"/>
    <lineage>
        <taxon>Eukaryota</taxon>
        <taxon>Fungi</taxon>
        <taxon>Dikarya</taxon>
        <taxon>Ascomycota</taxon>
        <taxon>Pezizomycotina</taxon>
        <taxon>Sordariomycetes</taxon>
        <taxon>Hypocreomycetidae</taxon>
        <taxon>Glomerellales</taxon>
        <taxon>Glomerellaceae</taxon>
        <taxon>Colletotrichum</taxon>
        <taxon>Colletotrichum destructivum species complex</taxon>
    </lineage>
</organism>
<name>A0AAX4IBA5_9PEZI</name>
<dbReference type="KEGG" id="cdet:87941797"/>
<reference evidence="3" key="1">
    <citation type="journal article" date="2023" name="bioRxiv">
        <title>Complete genome of the Medicago anthracnose fungus, Colletotrichum destructivum, reveals a mini-chromosome-like region within a core chromosome.</title>
        <authorList>
            <person name="Lapalu N."/>
            <person name="Simon A."/>
            <person name="Lu A."/>
            <person name="Plaumann P.-L."/>
            <person name="Amselem J."/>
            <person name="Pigne S."/>
            <person name="Auger A."/>
            <person name="Koch C."/>
            <person name="Dallery J.-F."/>
            <person name="O'Connell R.J."/>
        </authorList>
    </citation>
    <scope>NUCLEOTIDE SEQUENCE [LARGE SCALE GENOMIC DNA]</scope>
    <source>
        <strain evidence="3">CBS 520.97</strain>
    </source>
</reference>